<evidence type="ECO:0000313" key="4">
    <source>
        <dbReference type="Proteomes" id="UP000663067"/>
    </source>
</evidence>
<proteinExistence type="predicted"/>
<reference evidence="2 4" key="2">
    <citation type="submission" date="2021-03" db="EMBL/GenBank/DDBJ databases">
        <title>Genome sequencing of Bifidobacterium imperatoris JCM 32708.</title>
        <authorList>
            <person name="Kim J."/>
        </authorList>
    </citation>
    <scope>NUCLEOTIDE SEQUENCE [LARGE SCALE GENOMIC DNA]</scope>
    <source>
        <strain evidence="2 4">JCM 32708</strain>
    </source>
</reference>
<evidence type="ECO:0000313" key="2">
    <source>
        <dbReference type="EMBL" id="QSY56944.1"/>
    </source>
</evidence>
<dbReference type="EMBL" id="NMWV01000023">
    <property type="protein sequence ID" value="PLS24356.1"/>
    <property type="molecule type" value="Genomic_DNA"/>
</dbReference>
<dbReference type="AlphaFoldDB" id="A0A2N5IQX0"/>
<accession>A0A2N5IQX0</accession>
<organism evidence="1 3">
    <name type="scientific">Bifidobacterium imperatoris</name>
    <dbReference type="NCBI Taxonomy" id="2020965"/>
    <lineage>
        <taxon>Bacteria</taxon>
        <taxon>Bacillati</taxon>
        <taxon>Actinomycetota</taxon>
        <taxon>Actinomycetes</taxon>
        <taxon>Bifidobacteriales</taxon>
        <taxon>Bifidobacteriaceae</taxon>
        <taxon>Bifidobacterium</taxon>
    </lineage>
</organism>
<name>A0A2N5IQX0_9BIFI</name>
<dbReference type="RefSeq" id="WP_101626154.1">
    <property type="nucleotide sequence ID" value="NZ_CP071591.1"/>
</dbReference>
<dbReference type="EMBL" id="CP071591">
    <property type="protein sequence ID" value="QSY56944.1"/>
    <property type="molecule type" value="Genomic_DNA"/>
</dbReference>
<sequence>MGVDVMASLAFAGISTVAAVGAAIAAVIGNKKAQGANDIATQALGKSDKANELSERANQIAQDALEVSRSQHLRETTHEVVDWTLEIDDAGVFTLSNIGTDSACNVAVVITGVPEEGCESAEWRLNESRRIQHDISAGRQIIIDTPQIRDVVEQARTTFLYIPGVYDHRAHMDIEVTIYWENSVGVLSSKVIKRHFD</sequence>
<evidence type="ECO:0000313" key="3">
    <source>
        <dbReference type="Proteomes" id="UP000234855"/>
    </source>
</evidence>
<reference evidence="1 3" key="1">
    <citation type="submission" date="2017-07" db="EMBL/GenBank/DDBJ databases">
        <title>Bifidobacterium novel species.</title>
        <authorList>
            <person name="Lugli G.A."/>
            <person name="Milani C."/>
            <person name="Duranti S."/>
            <person name="Mangifesta M."/>
        </authorList>
    </citation>
    <scope>NUCLEOTIDE SEQUENCE [LARGE SCALE GENOMIC DNA]</scope>
    <source>
        <strain evidence="1 3">45</strain>
    </source>
</reference>
<dbReference type="Proteomes" id="UP000663067">
    <property type="component" value="Chromosome"/>
</dbReference>
<keyword evidence="4" id="KW-1185">Reference proteome</keyword>
<gene>
    <name evidence="2" type="ORF">BLI708_06610</name>
    <name evidence="1" type="ORF">Tam1G_1619</name>
</gene>
<protein>
    <submittedName>
        <fullName evidence="1">Uncharacterized protein</fullName>
    </submittedName>
</protein>
<dbReference type="Proteomes" id="UP000234855">
    <property type="component" value="Unassembled WGS sequence"/>
</dbReference>
<evidence type="ECO:0000313" key="1">
    <source>
        <dbReference type="EMBL" id="PLS24356.1"/>
    </source>
</evidence>